<dbReference type="Pfam" id="PF01757">
    <property type="entry name" value="Acyl_transf_3"/>
    <property type="match status" value="1"/>
</dbReference>
<dbReference type="InterPro" id="IPR050879">
    <property type="entry name" value="Acyltransferase_3"/>
</dbReference>
<keyword evidence="1" id="KW-0472">Membrane</keyword>
<dbReference type="KEGG" id="ach:Achl_2589"/>
<feature type="transmembrane region" description="Helical" evidence="1">
    <location>
        <begin position="165"/>
        <end position="187"/>
    </location>
</feature>
<accession>B8HCD8</accession>
<feature type="domain" description="Acyltransferase 3" evidence="2">
    <location>
        <begin position="37"/>
        <end position="367"/>
    </location>
</feature>
<dbReference type="STRING" id="452863.Achl_2589"/>
<keyword evidence="1" id="KW-1133">Transmembrane helix</keyword>
<dbReference type="PANTHER" id="PTHR23028">
    <property type="entry name" value="ACETYLTRANSFERASE"/>
    <property type="match status" value="1"/>
</dbReference>
<feature type="transmembrane region" description="Helical" evidence="1">
    <location>
        <begin position="101"/>
        <end position="120"/>
    </location>
</feature>
<feature type="transmembrane region" description="Helical" evidence="1">
    <location>
        <begin position="259"/>
        <end position="279"/>
    </location>
</feature>
<dbReference type="HOGENOM" id="CLU_005679_10_1_11"/>
<feature type="transmembrane region" description="Helical" evidence="1">
    <location>
        <begin position="323"/>
        <end position="341"/>
    </location>
</feature>
<organism evidence="4 5">
    <name type="scientific">Pseudarthrobacter chlorophenolicus (strain ATCC 700700 / DSM 12829 / CIP 107037 / JCM 12360 / KCTC 9906 / NCIMB 13794 / A6)</name>
    <name type="common">Arthrobacter chlorophenolicus</name>
    <dbReference type="NCBI Taxonomy" id="452863"/>
    <lineage>
        <taxon>Bacteria</taxon>
        <taxon>Bacillati</taxon>
        <taxon>Actinomycetota</taxon>
        <taxon>Actinomycetes</taxon>
        <taxon>Micrococcales</taxon>
        <taxon>Micrococcaceae</taxon>
        <taxon>Pseudarthrobacter</taxon>
    </lineage>
</organism>
<dbReference type="Pfam" id="PF19040">
    <property type="entry name" value="SGNH"/>
    <property type="match status" value="1"/>
</dbReference>
<evidence type="ECO:0000256" key="1">
    <source>
        <dbReference type="SAM" id="Phobius"/>
    </source>
</evidence>
<name>B8HCD8_PSECP</name>
<proteinExistence type="predicted"/>
<keyword evidence="4" id="KW-0808">Transferase</keyword>
<keyword evidence="5" id="KW-1185">Reference proteome</keyword>
<feature type="transmembrane region" description="Helical" evidence="1">
    <location>
        <begin position="285"/>
        <end position="302"/>
    </location>
</feature>
<evidence type="ECO:0000259" key="3">
    <source>
        <dbReference type="Pfam" id="PF19040"/>
    </source>
</evidence>
<reference evidence="4" key="1">
    <citation type="submission" date="2009-01" db="EMBL/GenBank/DDBJ databases">
        <title>Complete sequence of chromosome of Arthrobacter chlorophenolicus A6.</title>
        <authorList>
            <consortium name="US DOE Joint Genome Institute"/>
            <person name="Lucas S."/>
            <person name="Copeland A."/>
            <person name="Lapidus A."/>
            <person name="Glavina del Rio T."/>
            <person name="Tice H."/>
            <person name="Bruce D."/>
            <person name="Goodwin L."/>
            <person name="Pitluck S."/>
            <person name="Goltsman E."/>
            <person name="Clum A."/>
            <person name="Larimer F."/>
            <person name="Land M."/>
            <person name="Hauser L."/>
            <person name="Kyrpides N."/>
            <person name="Mikhailova N."/>
            <person name="Jansson J."/>
            <person name="Richardson P."/>
        </authorList>
    </citation>
    <scope>NUCLEOTIDE SEQUENCE [LARGE SCALE GENOMIC DNA]</scope>
    <source>
        <strain evidence="4">A6</strain>
    </source>
</reference>
<dbReference type="AlphaFoldDB" id="B8HCD8"/>
<evidence type="ECO:0000313" key="4">
    <source>
        <dbReference type="EMBL" id="ACL40554.1"/>
    </source>
</evidence>
<feature type="transmembrane region" description="Helical" evidence="1">
    <location>
        <begin position="199"/>
        <end position="220"/>
    </location>
</feature>
<dbReference type="GO" id="GO:0009103">
    <property type="term" value="P:lipopolysaccharide biosynthetic process"/>
    <property type="evidence" value="ECO:0007669"/>
    <property type="project" value="TreeGrafter"/>
</dbReference>
<feature type="transmembrane region" description="Helical" evidence="1">
    <location>
        <begin position="40"/>
        <end position="56"/>
    </location>
</feature>
<evidence type="ECO:0000259" key="2">
    <source>
        <dbReference type="Pfam" id="PF01757"/>
    </source>
</evidence>
<dbReference type="InterPro" id="IPR002656">
    <property type="entry name" value="Acyl_transf_3_dom"/>
</dbReference>
<protein>
    <submittedName>
        <fullName evidence="4">Acyltransferase 3</fullName>
    </submittedName>
</protein>
<dbReference type="Proteomes" id="UP000002505">
    <property type="component" value="Chromosome"/>
</dbReference>
<dbReference type="GO" id="GO:0016020">
    <property type="term" value="C:membrane"/>
    <property type="evidence" value="ECO:0007669"/>
    <property type="project" value="TreeGrafter"/>
</dbReference>
<feature type="transmembrane region" description="Helical" evidence="1">
    <location>
        <begin position="387"/>
        <end position="405"/>
    </location>
</feature>
<dbReference type="PANTHER" id="PTHR23028:SF53">
    <property type="entry name" value="ACYL_TRANSF_3 DOMAIN-CONTAINING PROTEIN"/>
    <property type="match status" value="1"/>
</dbReference>
<evidence type="ECO:0000313" key="5">
    <source>
        <dbReference type="Proteomes" id="UP000002505"/>
    </source>
</evidence>
<sequence length="696" mass="76600">MITRSEGFNVPTLWTKGATAPAADRRQASRKSSFRPEIQGLRSLAVLMVVTYHVWFGRVSGGVDVFLLISAFLMTFQFVGRHERREPFALFKHWLHLFRRLLPAAVTVIVATLAVSYLVLPRTRWLDLIDQGWASLFYSENRLLQAQAVDYYANDHSLASPLQHFWSLSIQGQVFILWPLIFLAAAWAARRFRLSYRPLLAYVFFLVFLVSLAYSIYFTATNQVQAYFDTGARLWEFALGTLVALVLPGLRLSRAVRIAMGWVGVIAMLACGILLNVQAAFPGVAALWPTVAAAFVIVAGQTQSPAGVDRILSSKPLVKLGDISYGLYLWHWPVLVLALAWTGKEHAGWLSGTVIIVSALALAYLTTRYIEKPWREWKWPEARKRRAVLAIMLAVSVAAAPLALWRNQLDTERRVAQEQKVANNPGSRALDPAFTGTVPAGDVTLLPTATDLPQNWVSLDGPCTGDITPQDQAVKDTCFEQKPSGNPSRRVLVLGDSHAQQWSGAVKPIAAQNNWLLYSMLKGACKVAPAGKAASDDCETYNASVQKEIERQQPDAIILLGTAAAPSSPAEELTPGFADLVGPWMDKGIDVVALRDNPRFTFNMAECVVTDGPDAQACRPAVRDALAPENPLAALKDSLPGLAVLDLTDRICTATDCPGVVGNIFVYLDDNHLTAEYTESMADEFGRRFFEATGWK</sequence>
<gene>
    <name evidence="4" type="ordered locus">Achl_2589</name>
</gene>
<keyword evidence="4" id="KW-0012">Acyltransferase</keyword>
<dbReference type="EMBL" id="CP001341">
    <property type="protein sequence ID" value="ACL40554.1"/>
    <property type="molecule type" value="Genomic_DNA"/>
</dbReference>
<dbReference type="InterPro" id="IPR043968">
    <property type="entry name" value="SGNH"/>
</dbReference>
<feature type="transmembrane region" description="Helical" evidence="1">
    <location>
        <begin position="62"/>
        <end position="80"/>
    </location>
</feature>
<dbReference type="GO" id="GO:0016747">
    <property type="term" value="F:acyltransferase activity, transferring groups other than amino-acyl groups"/>
    <property type="evidence" value="ECO:0007669"/>
    <property type="project" value="InterPro"/>
</dbReference>
<feature type="transmembrane region" description="Helical" evidence="1">
    <location>
        <begin position="232"/>
        <end position="252"/>
    </location>
</feature>
<feature type="domain" description="SGNH" evidence="3">
    <location>
        <begin position="474"/>
        <end position="685"/>
    </location>
</feature>
<keyword evidence="1" id="KW-0812">Transmembrane</keyword>
<dbReference type="eggNOG" id="COG1835">
    <property type="taxonomic scope" value="Bacteria"/>
</dbReference>
<feature type="transmembrane region" description="Helical" evidence="1">
    <location>
        <begin position="347"/>
        <end position="366"/>
    </location>
</feature>